<comment type="subcellular location">
    <subcellularLocation>
        <location evidence="1">Cell membrane</location>
        <topology evidence="1">Multi-pass membrane protein</topology>
    </subcellularLocation>
</comment>
<evidence type="ECO:0000256" key="4">
    <source>
        <dbReference type="ARBA" id="ARBA00022692"/>
    </source>
</evidence>
<evidence type="ECO:0000256" key="7">
    <source>
        <dbReference type="SAM" id="Phobius"/>
    </source>
</evidence>
<dbReference type="AlphaFoldDB" id="A0A840RW47"/>
<sequence length="177" mass="19160">MMSLQGLTSVRAVGLSISVRSIQWMIAAFGKIPDSLIAAVGRFSIAAVFWKSGQTKIEGLAIDLINGEFHLGWPHLSASALALFQTEYKLPLIPPEAAAFMAASAEHIFPILLLLGLATRFSALALLGMTMIIEIFVYPDAYPTHGVWATVLLVLIARGPGKLSLDHWLACRFRASL</sequence>
<evidence type="ECO:0000256" key="6">
    <source>
        <dbReference type="ARBA" id="ARBA00023136"/>
    </source>
</evidence>
<protein>
    <submittedName>
        <fullName evidence="8">Putative oxidoreductase</fullName>
    </submittedName>
</protein>
<keyword evidence="9" id="KW-1185">Reference proteome</keyword>
<reference evidence="8 9" key="1">
    <citation type="submission" date="2020-08" db="EMBL/GenBank/DDBJ databases">
        <title>Genomic Encyclopedia of Type Strains, Phase IV (KMG-IV): sequencing the most valuable type-strain genomes for metagenomic binning, comparative biology and taxonomic classification.</title>
        <authorList>
            <person name="Goeker M."/>
        </authorList>
    </citation>
    <scope>NUCLEOTIDE SEQUENCE [LARGE SCALE GENOMIC DNA]</scope>
    <source>
        <strain evidence="8 9">DSM 23240</strain>
    </source>
</reference>
<gene>
    <name evidence="8" type="ORF">HNR39_002945</name>
</gene>
<dbReference type="PANTHER" id="PTHR33452">
    <property type="entry name" value="OXIDOREDUCTASE CATD-RELATED"/>
    <property type="match status" value="1"/>
</dbReference>
<dbReference type="InterPro" id="IPR032808">
    <property type="entry name" value="DoxX"/>
</dbReference>
<name>A0A840RW47_9BURK</name>
<comment type="caution">
    <text evidence="8">The sequence shown here is derived from an EMBL/GenBank/DDBJ whole genome shotgun (WGS) entry which is preliminary data.</text>
</comment>
<evidence type="ECO:0000256" key="3">
    <source>
        <dbReference type="ARBA" id="ARBA00022475"/>
    </source>
</evidence>
<evidence type="ECO:0000313" key="8">
    <source>
        <dbReference type="EMBL" id="MBB5201096.1"/>
    </source>
</evidence>
<evidence type="ECO:0000256" key="2">
    <source>
        <dbReference type="ARBA" id="ARBA00006679"/>
    </source>
</evidence>
<accession>A0A840RW47</accession>
<comment type="similarity">
    <text evidence="2">Belongs to the DoxX family.</text>
</comment>
<dbReference type="EMBL" id="JACHHQ010000006">
    <property type="protein sequence ID" value="MBB5201096.1"/>
    <property type="molecule type" value="Genomic_DNA"/>
</dbReference>
<evidence type="ECO:0000256" key="1">
    <source>
        <dbReference type="ARBA" id="ARBA00004651"/>
    </source>
</evidence>
<keyword evidence="6 7" id="KW-0472">Membrane</keyword>
<proteinExistence type="inferred from homology"/>
<dbReference type="InterPro" id="IPR051907">
    <property type="entry name" value="DoxX-like_oxidoreductase"/>
</dbReference>
<dbReference type="Pfam" id="PF07681">
    <property type="entry name" value="DoxX"/>
    <property type="match status" value="1"/>
</dbReference>
<dbReference type="GO" id="GO:0005886">
    <property type="term" value="C:plasma membrane"/>
    <property type="evidence" value="ECO:0007669"/>
    <property type="project" value="UniProtKB-SubCell"/>
</dbReference>
<keyword evidence="3" id="KW-1003">Cell membrane</keyword>
<evidence type="ECO:0000256" key="5">
    <source>
        <dbReference type="ARBA" id="ARBA00022989"/>
    </source>
</evidence>
<keyword evidence="5 7" id="KW-1133">Transmembrane helix</keyword>
<keyword evidence="4 7" id="KW-0812">Transmembrane</keyword>
<dbReference type="PANTHER" id="PTHR33452:SF1">
    <property type="entry name" value="INNER MEMBRANE PROTEIN YPHA-RELATED"/>
    <property type="match status" value="1"/>
</dbReference>
<feature type="transmembrane region" description="Helical" evidence="7">
    <location>
        <begin position="111"/>
        <end position="133"/>
    </location>
</feature>
<organism evidence="8 9">
    <name type="scientific">Glaciimonas immobilis</name>
    <dbReference type="NCBI Taxonomy" id="728004"/>
    <lineage>
        <taxon>Bacteria</taxon>
        <taxon>Pseudomonadati</taxon>
        <taxon>Pseudomonadota</taxon>
        <taxon>Betaproteobacteria</taxon>
        <taxon>Burkholderiales</taxon>
        <taxon>Oxalobacteraceae</taxon>
        <taxon>Glaciimonas</taxon>
    </lineage>
</organism>
<evidence type="ECO:0000313" key="9">
    <source>
        <dbReference type="Proteomes" id="UP000571084"/>
    </source>
</evidence>
<dbReference type="Proteomes" id="UP000571084">
    <property type="component" value="Unassembled WGS sequence"/>
</dbReference>